<name>A0A9Q9IZP5_9XANT</name>
<accession>A0A9Q9IZP5</accession>
<dbReference type="GeneID" id="75150817"/>
<dbReference type="EMBL" id="CP096142">
    <property type="protein sequence ID" value="UXA66497.1"/>
    <property type="molecule type" value="Genomic_DNA"/>
</dbReference>
<proteinExistence type="predicted"/>
<dbReference type="AlphaFoldDB" id="A0A9Q9IZP5"/>
<gene>
    <name evidence="1" type="ORF">M0D43_05645</name>
</gene>
<protein>
    <submittedName>
        <fullName evidence="1">Uncharacterized protein</fullName>
    </submittedName>
</protein>
<reference evidence="1" key="1">
    <citation type="submission" date="2022-04" db="EMBL/GenBank/DDBJ databases">
        <title>Xanthomonas prunicola pv. tritici, a pathogen causing a previously unreported foliar disease of wheat.</title>
        <authorList>
            <person name="Clavijo F."/>
            <person name="Curland R.D."/>
            <person name="Dill-Macky R."/>
            <person name="Pereyra S."/>
            <person name="Roman-Reyna V."/>
            <person name="Siri M.I."/>
        </authorList>
    </citation>
    <scope>NUCLEOTIDE SEQUENCE</scope>
    <source>
        <strain evidence="1">CIX249</strain>
    </source>
</reference>
<evidence type="ECO:0000313" key="2">
    <source>
        <dbReference type="Proteomes" id="UP001058381"/>
    </source>
</evidence>
<evidence type="ECO:0000313" key="1">
    <source>
        <dbReference type="EMBL" id="UXA66497.1"/>
    </source>
</evidence>
<organism evidence="1 2">
    <name type="scientific">Xanthomonas prunicola</name>
    <dbReference type="NCBI Taxonomy" id="2053930"/>
    <lineage>
        <taxon>Bacteria</taxon>
        <taxon>Pseudomonadati</taxon>
        <taxon>Pseudomonadota</taxon>
        <taxon>Gammaproteobacteria</taxon>
        <taxon>Lysobacterales</taxon>
        <taxon>Lysobacteraceae</taxon>
        <taxon>Xanthomonas</taxon>
    </lineage>
</organism>
<dbReference type="RefSeq" id="WP_252163877.1">
    <property type="nucleotide sequence ID" value="NZ_CP094827.1"/>
</dbReference>
<dbReference type="Proteomes" id="UP001058381">
    <property type="component" value="Chromosome"/>
</dbReference>
<sequence>MFAQVKAMGGPDLPGARPGQRMHLSLAARRVRTDSLSRTKLEIREEHGLRANSLDGLLAGRIETSRSWRLALRSLLGKGLRWFFSGNASRLASICYRLIL</sequence>